<comment type="caution">
    <text evidence="4">The sequence shown here is derived from an EMBL/GenBank/DDBJ whole genome shotgun (WGS) entry which is preliminary data.</text>
</comment>
<feature type="domain" description="CdaR GGDEF-like" evidence="3">
    <location>
        <begin position="178"/>
        <end position="286"/>
    </location>
</feature>
<name>A0AAW8DTK0_9BURK</name>
<dbReference type="PANTHER" id="PTHR33744:SF1">
    <property type="entry name" value="DNA-BINDING TRANSCRIPTIONAL ACTIVATOR ADER"/>
    <property type="match status" value="1"/>
</dbReference>
<dbReference type="Proteomes" id="UP001244295">
    <property type="component" value="Unassembled WGS sequence"/>
</dbReference>
<dbReference type="Pfam" id="PF13556">
    <property type="entry name" value="HTH_30"/>
    <property type="match status" value="1"/>
</dbReference>
<protein>
    <recommendedName>
        <fullName evidence="6">PucR family transcriptional regulator</fullName>
    </recommendedName>
</protein>
<comment type="similarity">
    <text evidence="1">Belongs to the CdaR family.</text>
</comment>
<dbReference type="InterPro" id="IPR041522">
    <property type="entry name" value="CdaR_GGDEF"/>
</dbReference>
<proteinExistence type="inferred from homology"/>
<evidence type="ECO:0008006" key="6">
    <source>
        <dbReference type="Google" id="ProtNLM"/>
    </source>
</evidence>
<organism evidence="4 5">
    <name type="scientific">Variovorax boronicumulans</name>
    <dbReference type="NCBI Taxonomy" id="436515"/>
    <lineage>
        <taxon>Bacteria</taxon>
        <taxon>Pseudomonadati</taxon>
        <taxon>Pseudomonadota</taxon>
        <taxon>Betaproteobacteria</taxon>
        <taxon>Burkholderiales</taxon>
        <taxon>Comamonadaceae</taxon>
        <taxon>Variovorax</taxon>
    </lineage>
</organism>
<dbReference type="InterPro" id="IPR042070">
    <property type="entry name" value="PucR_C-HTH_sf"/>
</dbReference>
<dbReference type="Gene3D" id="1.10.10.2840">
    <property type="entry name" value="PucR C-terminal helix-turn-helix domain"/>
    <property type="match status" value="1"/>
</dbReference>
<reference evidence="4" key="1">
    <citation type="submission" date="2023-07" db="EMBL/GenBank/DDBJ databases">
        <title>Sorghum-associated microbial communities from plants grown in Nebraska, USA.</title>
        <authorList>
            <person name="Schachtman D."/>
        </authorList>
    </citation>
    <scope>NUCLEOTIDE SEQUENCE</scope>
    <source>
        <strain evidence="4">DS2795</strain>
    </source>
</reference>
<dbReference type="InterPro" id="IPR051448">
    <property type="entry name" value="CdaR-like_regulators"/>
</dbReference>
<dbReference type="InterPro" id="IPR025736">
    <property type="entry name" value="PucR_C-HTH_dom"/>
</dbReference>
<dbReference type="AlphaFoldDB" id="A0AAW8DTK0"/>
<sequence length="401" mass="43796">MSQTTEHSIRTAVRHVAIALLPELHSIGEGMVVHLGEEMPEMSHPGTLGLARTACHANSKLLLEALSCGVPPEELTPSTEVVLATRASVQYGVNHDNVMRGYRLGTAYWCKRWAQAVEKYCTDASLAVPVTSYGITFLFAWLEVASTRLGAEFRDETERQAREGSLAWAAYVRSALTSEDLDAREASLRLGYDLGGRHVALVLSHYRSGDHTALDSTAFEIAAAVSRLKPLVVRVDVDTTWCWIPSRAALDLPESRAAILIGQGRPGTGLSGFRRSHREAVEALRVARLAGSPAGSVSRFDQIELAALCSNDPDYCRVFIAETLGPLAAQTKEVQRLRATLDAYFKANCSLRGTAAEMGLHHNTVRYRLDRATDLLGRSPDEERLQLELALHLASRLGIGN</sequence>
<dbReference type="Pfam" id="PF17853">
    <property type="entry name" value="GGDEF_2"/>
    <property type="match status" value="1"/>
</dbReference>
<accession>A0AAW8DTK0</accession>
<evidence type="ECO:0000313" key="4">
    <source>
        <dbReference type="EMBL" id="MDP9922659.1"/>
    </source>
</evidence>
<evidence type="ECO:0000313" key="5">
    <source>
        <dbReference type="Proteomes" id="UP001244295"/>
    </source>
</evidence>
<evidence type="ECO:0000259" key="2">
    <source>
        <dbReference type="Pfam" id="PF13556"/>
    </source>
</evidence>
<feature type="domain" description="PucR C-terminal helix-turn-helix" evidence="2">
    <location>
        <begin position="337"/>
        <end position="392"/>
    </location>
</feature>
<gene>
    <name evidence="4" type="ORF">J2W25_001680</name>
</gene>
<evidence type="ECO:0000259" key="3">
    <source>
        <dbReference type="Pfam" id="PF17853"/>
    </source>
</evidence>
<dbReference type="PANTHER" id="PTHR33744">
    <property type="entry name" value="CARBOHYDRATE DIACID REGULATOR"/>
    <property type="match status" value="1"/>
</dbReference>
<dbReference type="EMBL" id="JAUSRR010000003">
    <property type="protein sequence ID" value="MDP9922659.1"/>
    <property type="molecule type" value="Genomic_DNA"/>
</dbReference>
<evidence type="ECO:0000256" key="1">
    <source>
        <dbReference type="ARBA" id="ARBA00006754"/>
    </source>
</evidence>
<dbReference type="RefSeq" id="WP_307636263.1">
    <property type="nucleotide sequence ID" value="NZ_JAUSRR010000003.1"/>
</dbReference>